<protein>
    <submittedName>
        <fullName evidence="2">Uncharacterized protein</fullName>
    </submittedName>
</protein>
<feature type="region of interest" description="Disordered" evidence="1">
    <location>
        <begin position="169"/>
        <end position="208"/>
    </location>
</feature>
<organism evidence="2 3">
    <name type="scientific">Anabarilius grahami</name>
    <name type="common">Kanglang fish</name>
    <name type="synonym">Barilius grahami</name>
    <dbReference type="NCBI Taxonomy" id="495550"/>
    <lineage>
        <taxon>Eukaryota</taxon>
        <taxon>Metazoa</taxon>
        <taxon>Chordata</taxon>
        <taxon>Craniata</taxon>
        <taxon>Vertebrata</taxon>
        <taxon>Euteleostomi</taxon>
        <taxon>Actinopterygii</taxon>
        <taxon>Neopterygii</taxon>
        <taxon>Teleostei</taxon>
        <taxon>Ostariophysi</taxon>
        <taxon>Cypriniformes</taxon>
        <taxon>Xenocyprididae</taxon>
        <taxon>Xenocypridinae</taxon>
        <taxon>Xenocypridinae incertae sedis</taxon>
        <taxon>Anabarilius</taxon>
    </lineage>
</organism>
<evidence type="ECO:0000313" key="3">
    <source>
        <dbReference type="Proteomes" id="UP000281406"/>
    </source>
</evidence>
<evidence type="ECO:0000313" key="2">
    <source>
        <dbReference type="EMBL" id="ROI15970.1"/>
    </source>
</evidence>
<gene>
    <name evidence="2" type="ORF">DPX16_14182</name>
</gene>
<accession>A0A3N0XF68</accession>
<dbReference type="EMBL" id="RJVU01075617">
    <property type="protein sequence ID" value="ROI15970.1"/>
    <property type="molecule type" value="Genomic_DNA"/>
</dbReference>
<sequence length="208" mass="23871">MLLADPLIISPWHLPQCHTTSPASVVVFPKLLPSSDEHAMCHSDRGVPVFGFLWFGIMAHAAAHLKKARELEQPPEIKALAKARERRKRHRERAERKRKLSRWMHIPGPQEEKDRFPSWLFPSRIALCWALLCLPERGGLKITQPWIPDRVDIRPDIAMGDTFTAAVVSHKARREEKQDWKRRGDKSQYGTQILTEDAGQGSESAHKR</sequence>
<dbReference type="Proteomes" id="UP000281406">
    <property type="component" value="Unassembled WGS sequence"/>
</dbReference>
<keyword evidence="3" id="KW-1185">Reference proteome</keyword>
<dbReference type="AlphaFoldDB" id="A0A3N0XF68"/>
<name>A0A3N0XF68_ANAGA</name>
<feature type="compositionally biased region" description="Basic and acidic residues" evidence="1">
    <location>
        <begin position="173"/>
        <end position="186"/>
    </location>
</feature>
<reference evidence="2 3" key="1">
    <citation type="submission" date="2018-10" db="EMBL/GenBank/DDBJ databases">
        <title>Genome assembly for a Yunnan-Guizhou Plateau 3E fish, Anabarilius grahami (Regan), and its evolutionary and genetic applications.</title>
        <authorList>
            <person name="Jiang W."/>
        </authorList>
    </citation>
    <scope>NUCLEOTIDE SEQUENCE [LARGE SCALE GENOMIC DNA]</scope>
    <source>
        <strain evidence="2">AG-KIZ</strain>
        <tissue evidence="2">Muscle</tissue>
    </source>
</reference>
<proteinExistence type="predicted"/>
<evidence type="ECO:0000256" key="1">
    <source>
        <dbReference type="SAM" id="MobiDB-lite"/>
    </source>
</evidence>
<comment type="caution">
    <text evidence="2">The sequence shown here is derived from an EMBL/GenBank/DDBJ whole genome shotgun (WGS) entry which is preliminary data.</text>
</comment>